<sequence length="240" mass="26008">MKLGRSQSASPPVERIPAAASGATPSSGIRDRKTRTVGSVRRIQHYSRFVRLMKLLLPSVAVMVLGVVLAWPQIQFQAERLAGELASLDPRTANTRTLVNARFHGVDTDNQPYTLIASKAVEQVDDPDQVDLWDPEGDIALETGRWLALRGNTGLYSKGDRTLYLDGNVVLYRDDGFEFHTETAHIDLNTKNANGSDPVQGSGPDGTIESMGFDIVDGGRVVVFTGQAHLVLTADGEIAP</sequence>
<protein>
    <submittedName>
        <fullName evidence="3">Lipopolysaccharide export system protein LptC</fullName>
    </submittedName>
</protein>
<dbReference type="OrthoDB" id="8441710at2"/>
<feature type="compositionally biased region" description="Low complexity" evidence="1">
    <location>
        <begin position="17"/>
        <end position="28"/>
    </location>
</feature>
<gene>
    <name evidence="3" type="ORF">SAMN05421720_101593</name>
</gene>
<accession>A0A1G6XQR0</accession>
<evidence type="ECO:0000256" key="1">
    <source>
        <dbReference type="SAM" id="MobiDB-lite"/>
    </source>
</evidence>
<dbReference type="GO" id="GO:0015221">
    <property type="term" value="F:lipopolysaccharide transmembrane transporter activity"/>
    <property type="evidence" value="ECO:0007669"/>
    <property type="project" value="InterPro"/>
</dbReference>
<dbReference type="EMBL" id="FNAP01000001">
    <property type="protein sequence ID" value="SDD80534.1"/>
    <property type="molecule type" value="Genomic_DNA"/>
</dbReference>
<keyword evidence="2" id="KW-0812">Transmembrane</keyword>
<organism evidence="3 4">
    <name type="scientific">Rhodospira trueperi</name>
    <dbReference type="NCBI Taxonomy" id="69960"/>
    <lineage>
        <taxon>Bacteria</taxon>
        <taxon>Pseudomonadati</taxon>
        <taxon>Pseudomonadota</taxon>
        <taxon>Alphaproteobacteria</taxon>
        <taxon>Rhodospirillales</taxon>
        <taxon>Rhodospirillaceae</taxon>
        <taxon>Rhodospira</taxon>
    </lineage>
</organism>
<proteinExistence type="predicted"/>
<dbReference type="NCBIfam" id="TIGR04409">
    <property type="entry name" value="LptC_YrbK"/>
    <property type="match status" value="1"/>
</dbReference>
<dbReference type="GO" id="GO:0005886">
    <property type="term" value="C:plasma membrane"/>
    <property type="evidence" value="ECO:0007669"/>
    <property type="project" value="InterPro"/>
</dbReference>
<dbReference type="STRING" id="69960.SAMN05421720_101593"/>
<keyword evidence="2" id="KW-0472">Membrane</keyword>
<dbReference type="InterPro" id="IPR010664">
    <property type="entry name" value="LipoPS_assembly_LptC-rel"/>
</dbReference>
<feature type="transmembrane region" description="Helical" evidence="2">
    <location>
        <begin position="52"/>
        <end position="71"/>
    </location>
</feature>
<dbReference type="Gene3D" id="2.60.450.10">
    <property type="entry name" value="Lipopolysaccharide (LPS) transport protein A like domain"/>
    <property type="match status" value="1"/>
</dbReference>
<dbReference type="Proteomes" id="UP000199412">
    <property type="component" value="Unassembled WGS sequence"/>
</dbReference>
<reference evidence="3 4" key="1">
    <citation type="submission" date="2016-10" db="EMBL/GenBank/DDBJ databases">
        <authorList>
            <person name="de Groot N.N."/>
        </authorList>
    </citation>
    <scope>NUCLEOTIDE SEQUENCE [LARGE SCALE GENOMIC DNA]</scope>
    <source>
        <strain evidence="3 4">ATCC 700224</strain>
    </source>
</reference>
<feature type="region of interest" description="Disordered" evidence="1">
    <location>
        <begin position="1"/>
        <end position="35"/>
    </location>
</feature>
<evidence type="ECO:0000313" key="3">
    <source>
        <dbReference type="EMBL" id="SDD80534.1"/>
    </source>
</evidence>
<dbReference type="AlphaFoldDB" id="A0A1G6XQR0"/>
<keyword evidence="4" id="KW-1185">Reference proteome</keyword>
<evidence type="ECO:0000256" key="2">
    <source>
        <dbReference type="SAM" id="Phobius"/>
    </source>
</evidence>
<evidence type="ECO:0000313" key="4">
    <source>
        <dbReference type="Proteomes" id="UP000199412"/>
    </source>
</evidence>
<dbReference type="InterPro" id="IPR026265">
    <property type="entry name" value="LptC"/>
</dbReference>
<feature type="compositionally biased region" description="Polar residues" evidence="1">
    <location>
        <begin position="1"/>
        <end position="10"/>
    </location>
</feature>
<dbReference type="Pfam" id="PF06835">
    <property type="entry name" value="LptC"/>
    <property type="match status" value="1"/>
</dbReference>
<name>A0A1G6XQR0_9PROT</name>
<keyword evidence="2" id="KW-1133">Transmembrane helix</keyword>